<keyword evidence="2 5" id="KW-0812">Transmembrane</keyword>
<feature type="transmembrane region" description="Helical" evidence="5">
    <location>
        <begin position="29"/>
        <end position="47"/>
    </location>
</feature>
<dbReference type="GO" id="GO:0016020">
    <property type="term" value="C:membrane"/>
    <property type="evidence" value="ECO:0007669"/>
    <property type="project" value="UniProtKB-SubCell"/>
</dbReference>
<evidence type="ECO:0000256" key="5">
    <source>
        <dbReference type="SAM" id="Phobius"/>
    </source>
</evidence>
<evidence type="ECO:0000313" key="8">
    <source>
        <dbReference type="Proteomes" id="UP001143474"/>
    </source>
</evidence>
<feature type="transmembrane region" description="Helical" evidence="5">
    <location>
        <begin position="53"/>
        <end position="74"/>
    </location>
</feature>
<keyword evidence="8" id="KW-1185">Reference proteome</keyword>
<accession>A0A9W6IAK3</accession>
<evidence type="ECO:0000256" key="1">
    <source>
        <dbReference type="ARBA" id="ARBA00004141"/>
    </source>
</evidence>
<dbReference type="Pfam" id="PF00916">
    <property type="entry name" value="Sulfate_transp"/>
    <property type="match status" value="1"/>
</dbReference>
<dbReference type="GO" id="GO:0055085">
    <property type="term" value="P:transmembrane transport"/>
    <property type="evidence" value="ECO:0007669"/>
    <property type="project" value="InterPro"/>
</dbReference>
<keyword evidence="4 5" id="KW-0472">Membrane</keyword>
<gene>
    <name evidence="7" type="ORF">GCM10017600_75710</name>
</gene>
<sequence length="543" mass="56923">MTPERQDLKTHDDLAGAPRRAFQKADVKSGFLVFLIALPLCLGIALASGFPPVAGVLTAIIGGVLVSLLGSAALTIKGPAAGLIVIALGAVQELGGGDLAAGYRRALAVGVVAAIIQIVFALCRVATVGVAMSPSVVHGMLAAIGIIIISKQAHVALGVKPESKETLGLIAEIPHSLVTANPRILLLGALGLLIMFGMPLIRARWARAVPAPLVVLAVTVPVALWFHLGTPHDYRFMTGTYHLGPEFLVRLPGTLLDAVAFPDFSMILTGTSLKYVVMFALIGTIESTLTVLAVDSMDPRKRSSDLNRDLLALGGGNLVSAMLGGLPMISEIVRSKANIDAGATSRWSNFFHGVFLLLFVALLPGLLQAIPLAVLAAMLVYTGTRLASPREFVHAGEAGLDQLALFLTTLLVTLATDLLMGVAAGLALKIVLHLLRGVPVAAFVRPRAEATRTGSTLHVRVPGAAIFTALLPLRRTVDSAGGGGKDVTEVVVDVEDAVLVDHTFLAGLKTMAQEWHGTLTLRGLDQLTPVSAHPQATRRRRRA</sequence>
<comment type="subcellular location">
    <subcellularLocation>
        <location evidence="1">Membrane</location>
        <topology evidence="1">Multi-pass membrane protein</topology>
    </subcellularLocation>
</comment>
<evidence type="ECO:0000259" key="6">
    <source>
        <dbReference type="Pfam" id="PF00916"/>
    </source>
</evidence>
<reference evidence="7" key="1">
    <citation type="journal article" date="2014" name="Int. J. Syst. Evol. Microbiol.">
        <title>Complete genome sequence of Corynebacterium casei LMG S-19264T (=DSM 44701T), isolated from a smear-ripened cheese.</title>
        <authorList>
            <consortium name="US DOE Joint Genome Institute (JGI-PGF)"/>
            <person name="Walter F."/>
            <person name="Albersmeier A."/>
            <person name="Kalinowski J."/>
            <person name="Ruckert C."/>
        </authorList>
    </citation>
    <scope>NUCLEOTIDE SEQUENCE</scope>
    <source>
        <strain evidence="7">VKM Ac-2007</strain>
    </source>
</reference>
<dbReference type="EMBL" id="BSEV01000029">
    <property type="protein sequence ID" value="GLK14159.1"/>
    <property type="molecule type" value="Genomic_DNA"/>
</dbReference>
<comment type="caution">
    <text evidence="7">The sequence shown here is derived from an EMBL/GenBank/DDBJ whole genome shotgun (WGS) entry which is preliminary data.</text>
</comment>
<evidence type="ECO:0000256" key="2">
    <source>
        <dbReference type="ARBA" id="ARBA00022692"/>
    </source>
</evidence>
<evidence type="ECO:0000256" key="3">
    <source>
        <dbReference type="ARBA" id="ARBA00022989"/>
    </source>
</evidence>
<feature type="transmembrane region" description="Helical" evidence="5">
    <location>
        <begin position="208"/>
        <end position="227"/>
    </location>
</feature>
<dbReference type="InterPro" id="IPR011547">
    <property type="entry name" value="SLC26A/SulP_dom"/>
</dbReference>
<feature type="transmembrane region" description="Helical" evidence="5">
    <location>
        <begin position="107"/>
        <end position="127"/>
    </location>
</feature>
<feature type="transmembrane region" description="Helical" evidence="5">
    <location>
        <begin position="139"/>
        <end position="159"/>
    </location>
</feature>
<dbReference type="RefSeq" id="WP_271222409.1">
    <property type="nucleotide sequence ID" value="NZ_BSEV01000029.1"/>
</dbReference>
<protein>
    <submittedName>
        <fullName evidence="7">Sulfate transporter</fullName>
    </submittedName>
</protein>
<feature type="transmembrane region" description="Helical" evidence="5">
    <location>
        <begin position="184"/>
        <end position="201"/>
    </location>
</feature>
<dbReference type="PANTHER" id="PTHR11814">
    <property type="entry name" value="SULFATE TRANSPORTER"/>
    <property type="match status" value="1"/>
</dbReference>
<organism evidence="7 8">
    <name type="scientific">Streptosporangium carneum</name>
    <dbReference type="NCBI Taxonomy" id="47481"/>
    <lineage>
        <taxon>Bacteria</taxon>
        <taxon>Bacillati</taxon>
        <taxon>Actinomycetota</taxon>
        <taxon>Actinomycetes</taxon>
        <taxon>Streptosporangiales</taxon>
        <taxon>Streptosporangiaceae</taxon>
        <taxon>Streptosporangium</taxon>
    </lineage>
</organism>
<keyword evidence="3 5" id="KW-1133">Transmembrane helix</keyword>
<feature type="transmembrane region" description="Helical" evidence="5">
    <location>
        <begin position="275"/>
        <end position="294"/>
    </location>
</feature>
<evidence type="ECO:0000313" key="7">
    <source>
        <dbReference type="EMBL" id="GLK14159.1"/>
    </source>
</evidence>
<feature type="domain" description="SLC26A/SulP transporter" evidence="6">
    <location>
        <begin position="24"/>
        <end position="396"/>
    </location>
</feature>
<name>A0A9W6IAK3_9ACTN</name>
<proteinExistence type="predicted"/>
<evidence type="ECO:0000256" key="4">
    <source>
        <dbReference type="ARBA" id="ARBA00023136"/>
    </source>
</evidence>
<dbReference type="InterPro" id="IPR001902">
    <property type="entry name" value="SLC26A/SulP_fam"/>
</dbReference>
<feature type="transmembrane region" description="Helical" evidence="5">
    <location>
        <begin position="350"/>
        <end position="383"/>
    </location>
</feature>
<feature type="transmembrane region" description="Helical" evidence="5">
    <location>
        <begin position="403"/>
        <end position="428"/>
    </location>
</feature>
<reference evidence="7" key="2">
    <citation type="submission" date="2023-01" db="EMBL/GenBank/DDBJ databases">
        <authorList>
            <person name="Sun Q."/>
            <person name="Evtushenko L."/>
        </authorList>
    </citation>
    <scope>NUCLEOTIDE SEQUENCE</scope>
    <source>
        <strain evidence="7">VKM Ac-2007</strain>
    </source>
</reference>
<dbReference type="Proteomes" id="UP001143474">
    <property type="component" value="Unassembled WGS sequence"/>
</dbReference>
<dbReference type="AlphaFoldDB" id="A0A9W6IAK3"/>
<feature type="transmembrane region" description="Helical" evidence="5">
    <location>
        <begin position="81"/>
        <end position="101"/>
    </location>
</feature>